<accession>A0A381NHK5</accession>
<gene>
    <name evidence="1" type="ORF">METZ01_LOCUS6162</name>
</gene>
<dbReference type="AlphaFoldDB" id="A0A381NHK5"/>
<reference evidence="1" key="1">
    <citation type="submission" date="2018-05" db="EMBL/GenBank/DDBJ databases">
        <authorList>
            <person name="Lanie J.A."/>
            <person name="Ng W.-L."/>
            <person name="Kazmierczak K.M."/>
            <person name="Andrzejewski T.M."/>
            <person name="Davidsen T.M."/>
            <person name="Wayne K.J."/>
            <person name="Tettelin H."/>
            <person name="Glass J.I."/>
            <person name="Rusch D."/>
            <person name="Podicherti R."/>
            <person name="Tsui H.-C.T."/>
            <person name="Winkler M.E."/>
        </authorList>
    </citation>
    <scope>NUCLEOTIDE SEQUENCE</scope>
</reference>
<protein>
    <submittedName>
        <fullName evidence="1">Uncharacterized protein</fullName>
    </submittedName>
</protein>
<name>A0A381NHK5_9ZZZZ</name>
<dbReference type="EMBL" id="UINC01000325">
    <property type="protein sequence ID" value="SUZ53308.1"/>
    <property type="molecule type" value="Genomic_DNA"/>
</dbReference>
<proteinExistence type="predicted"/>
<evidence type="ECO:0000313" key="1">
    <source>
        <dbReference type="EMBL" id="SUZ53308.1"/>
    </source>
</evidence>
<organism evidence="1">
    <name type="scientific">marine metagenome</name>
    <dbReference type="NCBI Taxonomy" id="408172"/>
    <lineage>
        <taxon>unclassified sequences</taxon>
        <taxon>metagenomes</taxon>
        <taxon>ecological metagenomes</taxon>
    </lineage>
</organism>
<sequence>MTLDYPVNACVESAPDRDYPATGKRRLIMMYLRECPKCNGDLNAEEDIHGKYVSCMQCGYLKDVSSEDSNTLAGKTFVIDAPKAAKKRHKKVRQAA</sequence>